<keyword evidence="2" id="KW-1185">Reference proteome</keyword>
<protein>
    <submittedName>
        <fullName evidence="1">Uncharacterized protein</fullName>
    </submittedName>
</protein>
<comment type="caution">
    <text evidence="1">The sequence shown here is derived from an EMBL/GenBank/DDBJ whole genome shotgun (WGS) entry which is preliminary data.</text>
</comment>
<dbReference type="EMBL" id="LXQA010622604">
    <property type="protein sequence ID" value="MCI62644.1"/>
    <property type="molecule type" value="Genomic_DNA"/>
</dbReference>
<evidence type="ECO:0000313" key="1">
    <source>
        <dbReference type="EMBL" id="MCI62644.1"/>
    </source>
</evidence>
<reference evidence="1 2" key="1">
    <citation type="journal article" date="2018" name="Front. Plant Sci.">
        <title>Red Clover (Trifolium pratense) and Zigzag Clover (T. medium) - A Picture of Genomic Similarities and Differences.</title>
        <authorList>
            <person name="Dluhosova J."/>
            <person name="Istvanek J."/>
            <person name="Nedelnik J."/>
            <person name="Repkova J."/>
        </authorList>
    </citation>
    <scope>NUCLEOTIDE SEQUENCE [LARGE SCALE GENOMIC DNA]</scope>
    <source>
        <strain evidence="2">cv. 10/8</strain>
        <tissue evidence="1">Leaf</tissue>
    </source>
</reference>
<organism evidence="1 2">
    <name type="scientific">Trifolium medium</name>
    <dbReference type="NCBI Taxonomy" id="97028"/>
    <lineage>
        <taxon>Eukaryota</taxon>
        <taxon>Viridiplantae</taxon>
        <taxon>Streptophyta</taxon>
        <taxon>Embryophyta</taxon>
        <taxon>Tracheophyta</taxon>
        <taxon>Spermatophyta</taxon>
        <taxon>Magnoliopsida</taxon>
        <taxon>eudicotyledons</taxon>
        <taxon>Gunneridae</taxon>
        <taxon>Pentapetalae</taxon>
        <taxon>rosids</taxon>
        <taxon>fabids</taxon>
        <taxon>Fabales</taxon>
        <taxon>Fabaceae</taxon>
        <taxon>Papilionoideae</taxon>
        <taxon>50 kb inversion clade</taxon>
        <taxon>NPAAA clade</taxon>
        <taxon>Hologalegina</taxon>
        <taxon>IRL clade</taxon>
        <taxon>Trifolieae</taxon>
        <taxon>Trifolium</taxon>
    </lineage>
</organism>
<dbReference type="AlphaFoldDB" id="A0A392TPT4"/>
<feature type="non-terminal residue" evidence="1">
    <location>
        <position position="35"/>
    </location>
</feature>
<proteinExistence type="predicted"/>
<dbReference type="Proteomes" id="UP000265520">
    <property type="component" value="Unassembled WGS sequence"/>
</dbReference>
<evidence type="ECO:0000313" key="2">
    <source>
        <dbReference type="Proteomes" id="UP000265520"/>
    </source>
</evidence>
<name>A0A392TPT4_9FABA</name>
<sequence>MQLLIYMARIGRDDTVVMRGETRKVESKTARRGEP</sequence>
<accession>A0A392TPT4</accession>